<evidence type="ECO:0000313" key="1">
    <source>
        <dbReference type="EMBL" id="GIY50202.1"/>
    </source>
</evidence>
<proteinExistence type="predicted"/>
<protein>
    <submittedName>
        <fullName evidence="1">Uncharacterized protein</fullName>
    </submittedName>
</protein>
<gene>
    <name evidence="1" type="ORF">CDAR_318911</name>
</gene>
<dbReference type="Proteomes" id="UP001054837">
    <property type="component" value="Unassembled WGS sequence"/>
</dbReference>
<dbReference type="AlphaFoldDB" id="A0AAV4TYV3"/>
<name>A0AAV4TYV3_9ARAC</name>
<accession>A0AAV4TYV3</accession>
<dbReference type="EMBL" id="BPLQ01010363">
    <property type="protein sequence ID" value="GIY50202.1"/>
    <property type="molecule type" value="Genomic_DNA"/>
</dbReference>
<evidence type="ECO:0000313" key="2">
    <source>
        <dbReference type="Proteomes" id="UP001054837"/>
    </source>
</evidence>
<sequence length="123" mass="14462">MIVFRNEVFLESPKWESCRPSFKHECMSSTKRTNEERLQFGRQGILSMELFSATERVLNWTEIVHHFLFSLFGDVVHSGNFLASKDKDGDALGRYPNQECSWRRRRARDNGFSCFPRINVFPP</sequence>
<keyword evidence="2" id="KW-1185">Reference proteome</keyword>
<reference evidence="1 2" key="1">
    <citation type="submission" date="2021-06" db="EMBL/GenBank/DDBJ databases">
        <title>Caerostris darwini draft genome.</title>
        <authorList>
            <person name="Kono N."/>
            <person name="Arakawa K."/>
        </authorList>
    </citation>
    <scope>NUCLEOTIDE SEQUENCE [LARGE SCALE GENOMIC DNA]</scope>
</reference>
<organism evidence="1 2">
    <name type="scientific">Caerostris darwini</name>
    <dbReference type="NCBI Taxonomy" id="1538125"/>
    <lineage>
        <taxon>Eukaryota</taxon>
        <taxon>Metazoa</taxon>
        <taxon>Ecdysozoa</taxon>
        <taxon>Arthropoda</taxon>
        <taxon>Chelicerata</taxon>
        <taxon>Arachnida</taxon>
        <taxon>Araneae</taxon>
        <taxon>Araneomorphae</taxon>
        <taxon>Entelegynae</taxon>
        <taxon>Araneoidea</taxon>
        <taxon>Araneidae</taxon>
        <taxon>Caerostris</taxon>
    </lineage>
</organism>
<comment type="caution">
    <text evidence="1">The sequence shown here is derived from an EMBL/GenBank/DDBJ whole genome shotgun (WGS) entry which is preliminary data.</text>
</comment>